<proteinExistence type="predicted"/>
<evidence type="ECO:0000313" key="3">
    <source>
        <dbReference type="Proteomes" id="UP001153076"/>
    </source>
</evidence>
<dbReference type="Proteomes" id="UP001153076">
    <property type="component" value="Unassembled WGS sequence"/>
</dbReference>
<comment type="caution">
    <text evidence="2">The sequence shown here is derived from an EMBL/GenBank/DDBJ whole genome shotgun (WGS) entry which is preliminary data.</text>
</comment>
<dbReference type="AlphaFoldDB" id="A0A9Q1QB65"/>
<keyword evidence="3" id="KW-1185">Reference proteome</keyword>
<feature type="region of interest" description="Disordered" evidence="1">
    <location>
        <begin position="22"/>
        <end position="129"/>
    </location>
</feature>
<evidence type="ECO:0000313" key="2">
    <source>
        <dbReference type="EMBL" id="KAJ8435016.1"/>
    </source>
</evidence>
<accession>A0A9Q1QB65</accession>
<feature type="compositionally biased region" description="Basic and acidic residues" evidence="1">
    <location>
        <begin position="93"/>
        <end position="102"/>
    </location>
</feature>
<name>A0A9Q1QB65_9CARY</name>
<gene>
    <name evidence="2" type="ORF">Cgig2_013504</name>
</gene>
<sequence length="187" mass="20918">MEISIPTKRKLVLVQGTLARNEAPSWKGATQTEVQGLERETGTANAVEAANSTRPLPRFDGRPSVGHEPSHWHTRVPSPRHPESEQGVSQLNRSDRPRRENQDWTIATAARPSSNPSQGQSTKSITASTPFAAHSRRMAWLQEQKYGDHEEKSWDRNNAPRIVISAPLAELRIQTELEDHHEQGEGN</sequence>
<dbReference type="EMBL" id="JAKOGI010000440">
    <property type="protein sequence ID" value="KAJ8435016.1"/>
    <property type="molecule type" value="Genomic_DNA"/>
</dbReference>
<evidence type="ECO:0000256" key="1">
    <source>
        <dbReference type="SAM" id="MobiDB-lite"/>
    </source>
</evidence>
<reference evidence="2" key="1">
    <citation type="submission" date="2022-04" db="EMBL/GenBank/DDBJ databases">
        <title>Carnegiea gigantea Genome sequencing and assembly v2.</title>
        <authorList>
            <person name="Copetti D."/>
            <person name="Sanderson M.J."/>
            <person name="Burquez A."/>
            <person name="Wojciechowski M.F."/>
        </authorList>
    </citation>
    <scope>NUCLEOTIDE SEQUENCE</scope>
    <source>
        <strain evidence="2">SGP5-SGP5p</strain>
        <tissue evidence="2">Aerial part</tissue>
    </source>
</reference>
<organism evidence="2 3">
    <name type="scientific">Carnegiea gigantea</name>
    <dbReference type="NCBI Taxonomy" id="171969"/>
    <lineage>
        <taxon>Eukaryota</taxon>
        <taxon>Viridiplantae</taxon>
        <taxon>Streptophyta</taxon>
        <taxon>Embryophyta</taxon>
        <taxon>Tracheophyta</taxon>
        <taxon>Spermatophyta</taxon>
        <taxon>Magnoliopsida</taxon>
        <taxon>eudicotyledons</taxon>
        <taxon>Gunneridae</taxon>
        <taxon>Pentapetalae</taxon>
        <taxon>Caryophyllales</taxon>
        <taxon>Cactineae</taxon>
        <taxon>Cactaceae</taxon>
        <taxon>Cactoideae</taxon>
        <taxon>Echinocereeae</taxon>
        <taxon>Carnegiea</taxon>
    </lineage>
</organism>
<protein>
    <submittedName>
        <fullName evidence="2">Uncharacterized protein</fullName>
    </submittedName>
</protein>
<feature type="compositionally biased region" description="Polar residues" evidence="1">
    <location>
        <begin position="111"/>
        <end position="129"/>
    </location>
</feature>